<dbReference type="InterPro" id="IPR029058">
    <property type="entry name" value="AB_hydrolase_fold"/>
</dbReference>
<dbReference type="EMBL" id="JASVDS010000003">
    <property type="protein sequence ID" value="MDL5033005.1"/>
    <property type="molecule type" value="Genomic_DNA"/>
</dbReference>
<dbReference type="RefSeq" id="WP_285983063.1">
    <property type="nucleotide sequence ID" value="NZ_JASVDS010000003.1"/>
</dbReference>
<comment type="caution">
    <text evidence="6">The sequence shown here is derived from an EMBL/GenBank/DDBJ whole genome shotgun (WGS) entry which is preliminary data.</text>
</comment>
<dbReference type="PANTHER" id="PTHR11802:SF3">
    <property type="entry name" value="RETINOID-INDUCIBLE SERINE CARBOXYPEPTIDASE"/>
    <property type="match status" value="1"/>
</dbReference>
<keyword evidence="5" id="KW-0325">Glycoprotein</keyword>
<dbReference type="Proteomes" id="UP001238603">
    <property type="component" value="Unassembled WGS sequence"/>
</dbReference>
<dbReference type="SUPFAM" id="SSF53474">
    <property type="entry name" value="alpha/beta-Hydrolases"/>
    <property type="match status" value="1"/>
</dbReference>
<keyword evidence="3" id="KW-0732">Signal</keyword>
<organism evidence="6 7">
    <name type="scientific">Roseateles subflavus</name>
    <dbReference type="NCBI Taxonomy" id="3053353"/>
    <lineage>
        <taxon>Bacteria</taxon>
        <taxon>Pseudomonadati</taxon>
        <taxon>Pseudomonadota</taxon>
        <taxon>Betaproteobacteria</taxon>
        <taxon>Burkholderiales</taxon>
        <taxon>Sphaerotilaceae</taxon>
        <taxon>Roseateles</taxon>
    </lineage>
</organism>
<protein>
    <submittedName>
        <fullName evidence="6">Peptidase S10</fullName>
    </submittedName>
</protein>
<reference evidence="6 7" key="1">
    <citation type="submission" date="2023-06" db="EMBL/GenBank/DDBJ databases">
        <title>Pelomonas sp. APW6 16S ribosomal RNA gene genome sequencing and assembly.</title>
        <authorList>
            <person name="Woo H."/>
        </authorList>
    </citation>
    <scope>NUCLEOTIDE SEQUENCE [LARGE SCALE GENOMIC DNA]</scope>
    <source>
        <strain evidence="6 7">APW6</strain>
    </source>
</reference>
<dbReference type="PANTHER" id="PTHR11802">
    <property type="entry name" value="SERINE PROTEASE FAMILY S10 SERINE CARBOXYPEPTIDASE"/>
    <property type="match status" value="1"/>
</dbReference>
<sequence length="499" mass="55360">MVSSQAAAPEARPMAAATDIPEVLVRTPHETTLAGRPLRYEATVGSLTLREAQRTDEQGKVQEDKAQAQLFYIAYTLSDAPTHERPLTFCFNGGPGSSSVWLHLGLLGPRRVACDDLGHCGAPPYALCDNDASLLLESDLVFIDPVGTGYSRMNPGEKGSEFHDYQRDQDAVAEFIRLYLSRHGRWASPKFLIGESYGTTRAAGLARLLQERHDVDLNGVMLVSMALDYQTLSFDHGNDLPYALFVPGYAATAWYHQALPAALQQRPLKEVVAEAERFAMGAYWSALMQGSRLDAAARTRIGAALARLTGLSPAFVQRCGLRIEDNRFFKELLRERGLTVGRIDARFTGQDRDDAGEHAQDDPSMNNLTGAYAVGINRLLREQLGYQSDAPYLVHAPLYKTWGWKGYENRYVAAGDALRRTMQANPSLQVYVASGYYDLATPHAAGDYSLSHLGLREAQQDRVQVSYYEAGHMMYIERLGRERMAQELRAFVRRAAGKD</sequence>
<proteinExistence type="predicted"/>
<dbReference type="InterPro" id="IPR001563">
    <property type="entry name" value="Peptidase_S10"/>
</dbReference>
<evidence type="ECO:0000256" key="3">
    <source>
        <dbReference type="ARBA" id="ARBA00022729"/>
    </source>
</evidence>
<keyword evidence="1" id="KW-0121">Carboxypeptidase</keyword>
<evidence type="ECO:0000256" key="5">
    <source>
        <dbReference type="ARBA" id="ARBA00023180"/>
    </source>
</evidence>
<evidence type="ECO:0000313" key="6">
    <source>
        <dbReference type="EMBL" id="MDL5033005.1"/>
    </source>
</evidence>
<keyword evidence="2" id="KW-0645">Protease</keyword>
<evidence type="ECO:0000313" key="7">
    <source>
        <dbReference type="Proteomes" id="UP001238603"/>
    </source>
</evidence>
<dbReference type="Pfam" id="PF00450">
    <property type="entry name" value="Peptidase_S10"/>
    <property type="match status" value="1"/>
</dbReference>
<keyword evidence="7" id="KW-1185">Reference proteome</keyword>
<evidence type="ECO:0000256" key="2">
    <source>
        <dbReference type="ARBA" id="ARBA00022670"/>
    </source>
</evidence>
<gene>
    <name evidence="6" type="ORF">QRD43_13900</name>
</gene>
<evidence type="ECO:0000256" key="1">
    <source>
        <dbReference type="ARBA" id="ARBA00022645"/>
    </source>
</evidence>
<keyword evidence="4" id="KW-0378">Hydrolase</keyword>
<evidence type="ECO:0000256" key="4">
    <source>
        <dbReference type="ARBA" id="ARBA00022801"/>
    </source>
</evidence>
<dbReference type="Gene3D" id="3.40.50.1820">
    <property type="entry name" value="alpha/beta hydrolase"/>
    <property type="match status" value="1"/>
</dbReference>
<name>A0ABT7LJG7_9BURK</name>
<accession>A0ABT7LJG7</accession>